<comment type="caution">
    <text evidence="2">The sequence shown here is derived from an EMBL/GenBank/DDBJ whole genome shotgun (WGS) entry which is preliminary data.</text>
</comment>
<evidence type="ECO:0000256" key="1">
    <source>
        <dbReference type="SAM" id="SignalP"/>
    </source>
</evidence>
<proteinExistence type="predicted"/>
<feature type="signal peptide" evidence="1">
    <location>
        <begin position="1"/>
        <end position="20"/>
    </location>
</feature>
<dbReference type="Proteomes" id="UP001589920">
    <property type="component" value="Unassembled WGS sequence"/>
</dbReference>
<reference evidence="2 3" key="1">
    <citation type="submission" date="2024-09" db="EMBL/GenBank/DDBJ databases">
        <authorList>
            <person name="Sun Q."/>
            <person name="Mori K."/>
        </authorList>
    </citation>
    <scope>NUCLEOTIDE SEQUENCE [LARGE SCALE GENOMIC DNA]</scope>
    <source>
        <strain evidence="2 3">KCTC 42086</strain>
    </source>
</reference>
<evidence type="ECO:0000313" key="2">
    <source>
        <dbReference type="EMBL" id="MFC0811933.1"/>
    </source>
</evidence>
<name>A0ABV6T7I1_9RHOB</name>
<organism evidence="2 3">
    <name type="scientific">Paracoccus panacisoli</name>
    <dbReference type="NCBI Taxonomy" id="1510163"/>
    <lineage>
        <taxon>Bacteria</taxon>
        <taxon>Pseudomonadati</taxon>
        <taxon>Pseudomonadota</taxon>
        <taxon>Alphaproteobacteria</taxon>
        <taxon>Rhodobacterales</taxon>
        <taxon>Paracoccaceae</taxon>
        <taxon>Paracoccus</taxon>
    </lineage>
</organism>
<sequence>MMRRSFMAALVALAPIGAMAAQATPDWPCIQPRQPHLSLGQVWTGPQPDAGTEALAASTEIAALADRLAQRRLPVTDAEAEIAAFAEGRDPAARTALMQALFERIDRQRSLLMDGISRYGHKQVALAAQVQARRARMATLEAADKPDFDAIDAEEKALDWDQRVFTDRQQSLTYVCETPVILEQRLFALGRALAAGLPPE</sequence>
<protein>
    <submittedName>
        <fullName evidence="2">Uncharacterized protein</fullName>
    </submittedName>
</protein>
<dbReference type="RefSeq" id="WP_394319436.1">
    <property type="nucleotide sequence ID" value="NZ_JBHMQU010000027.1"/>
</dbReference>
<feature type="chain" id="PRO_5046201594" evidence="1">
    <location>
        <begin position="21"/>
        <end position="200"/>
    </location>
</feature>
<keyword evidence="1" id="KW-0732">Signal</keyword>
<gene>
    <name evidence="2" type="ORF">ACFHYO_07375</name>
</gene>
<dbReference type="EMBL" id="JBHMQU010000027">
    <property type="protein sequence ID" value="MFC0811933.1"/>
    <property type="molecule type" value="Genomic_DNA"/>
</dbReference>
<evidence type="ECO:0000313" key="3">
    <source>
        <dbReference type="Proteomes" id="UP001589920"/>
    </source>
</evidence>
<keyword evidence="3" id="KW-1185">Reference proteome</keyword>
<accession>A0ABV6T7I1</accession>